<dbReference type="Proteomes" id="UP000308199">
    <property type="component" value="Unassembled WGS sequence"/>
</dbReference>
<evidence type="ECO:0000313" key="2">
    <source>
        <dbReference type="Proteomes" id="UP000308199"/>
    </source>
</evidence>
<comment type="caution">
    <text evidence="1">The sequence shown here is derived from an EMBL/GenBank/DDBJ whole genome shotgun (WGS) entry which is preliminary data.</text>
</comment>
<evidence type="ECO:0000313" key="1">
    <source>
        <dbReference type="EMBL" id="THH08003.1"/>
    </source>
</evidence>
<organism evidence="1 2">
    <name type="scientific">Phellinidium pouzarii</name>
    <dbReference type="NCBI Taxonomy" id="167371"/>
    <lineage>
        <taxon>Eukaryota</taxon>
        <taxon>Fungi</taxon>
        <taxon>Dikarya</taxon>
        <taxon>Basidiomycota</taxon>
        <taxon>Agaricomycotina</taxon>
        <taxon>Agaricomycetes</taxon>
        <taxon>Hymenochaetales</taxon>
        <taxon>Hymenochaetaceae</taxon>
        <taxon>Phellinidium</taxon>
    </lineage>
</organism>
<gene>
    <name evidence="1" type="ORF">EW145_g3005</name>
</gene>
<name>A0A4V3XD15_9AGAM</name>
<protein>
    <submittedName>
        <fullName evidence="1">Uncharacterized protein</fullName>
    </submittedName>
</protein>
<accession>A0A4V3XD15</accession>
<proteinExistence type="predicted"/>
<reference evidence="1 2" key="1">
    <citation type="submission" date="2019-02" db="EMBL/GenBank/DDBJ databases">
        <title>Genome sequencing of the rare red list fungi Phellinidium pouzarii.</title>
        <authorList>
            <person name="Buettner E."/>
            <person name="Kellner H."/>
        </authorList>
    </citation>
    <scope>NUCLEOTIDE SEQUENCE [LARGE SCALE GENOMIC DNA]</scope>
    <source>
        <strain evidence="1 2">DSM 108285</strain>
    </source>
</reference>
<dbReference type="AlphaFoldDB" id="A0A4V3XD15"/>
<keyword evidence="2" id="KW-1185">Reference proteome</keyword>
<dbReference type="EMBL" id="SGPK01000117">
    <property type="protein sequence ID" value="THH08003.1"/>
    <property type="molecule type" value="Genomic_DNA"/>
</dbReference>
<sequence>MPRPKFIGAFSYKYCAQDDLTKHHFIIINQETAAKFQCTDPGHGTVSFHPINPYDALGGVGCNDMRPEYRVNEAQNLGTPPEDVFRVLLSDTEVDGGPIPPLQPVDDMHVYEIVWIFDYLFIVNNARRLKLILQQQGAELEFVY</sequence>